<dbReference type="EMBL" id="JABBLX010000034">
    <property type="protein sequence ID" value="NMK98282.1"/>
    <property type="molecule type" value="Genomic_DNA"/>
</dbReference>
<sequence length="53" mass="5946">MGNNNQGLQANPQITINYLTQEVAKLTQENAMLKAIIQEQNENKEQQSSAVEE</sequence>
<gene>
    <name evidence="1" type="ORF">HHM13_09280</name>
</gene>
<evidence type="ECO:0000313" key="1">
    <source>
        <dbReference type="EMBL" id="NMK98282.1"/>
    </source>
</evidence>
<dbReference type="Proteomes" id="UP000550736">
    <property type="component" value="Unassembled WGS sequence"/>
</dbReference>
<accession>A0A848F1N9</accession>
<organism evidence="1 2">
    <name type="scientific">Staphylococcus capitis</name>
    <dbReference type="NCBI Taxonomy" id="29388"/>
    <lineage>
        <taxon>Bacteria</taxon>
        <taxon>Bacillati</taxon>
        <taxon>Bacillota</taxon>
        <taxon>Bacilli</taxon>
        <taxon>Bacillales</taxon>
        <taxon>Staphylococcaceae</taxon>
        <taxon>Staphylococcus</taxon>
    </lineage>
</organism>
<proteinExistence type="predicted"/>
<protein>
    <recommendedName>
        <fullName evidence="3">Phage protein</fullName>
    </recommendedName>
</protein>
<dbReference type="RefSeq" id="WP_037582492.1">
    <property type="nucleotide sequence ID" value="NZ_CP086659.1"/>
</dbReference>
<dbReference type="AlphaFoldDB" id="A0A848F1N9"/>
<evidence type="ECO:0008006" key="3">
    <source>
        <dbReference type="Google" id="ProtNLM"/>
    </source>
</evidence>
<name>A0A848F1N9_STACP</name>
<comment type="caution">
    <text evidence="1">The sequence shown here is derived from an EMBL/GenBank/DDBJ whole genome shotgun (WGS) entry which is preliminary data.</text>
</comment>
<evidence type="ECO:0000313" key="2">
    <source>
        <dbReference type="Proteomes" id="UP000550736"/>
    </source>
</evidence>
<reference evidence="1 2" key="1">
    <citation type="submission" date="2020-04" db="EMBL/GenBank/DDBJ databases">
        <title>The Epidemiology and Molecular Characteristics of Linezolid-Resistant Staphylococcus capitis in Huashan Hospital, Shanghai.</title>
        <authorList>
            <person name="Ding L."/>
            <person name="Li P."/>
            <person name="Yang Y."/>
            <person name="Lin D."/>
            <person name="Xu X."/>
        </authorList>
    </citation>
    <scope>NUCLEOTIDE SEQUENCE [LARGE SCALE GENOMIC DNA]</scope>
    <source>
        <strain evidence="1 2">12-86</strain>
    </source>
</reference>